<keyword evidence="6 15" id="KW-0347">Helicase</keyword>
<feature type="binding site" evidence="15">
    <location>
        <begin position="28"/>
        <end position="35"/>
    </location>
    <ligand>
        <name>ATP</name>
        <dbReference type="ChEBI" id="CHEBI:30616"/>
    </ligand>
</feature>
<dbReference type="Proteomes" id="UP000574717">
    <property type="component" value="Unassembled WGS sequence"/>
</dbReference>
<dbReference type="GO" id="GO:0043138">
    <property type="term" value="F:3'-5' DNA helicase activity"/>
    <property type="evidence" value="ECO:0007669"/>
    <property type="project" value="UniProtKB-EC"/>
</dbReference>
<comment type="similarity">
    <text evidence="1">Belongs to the helicase family. UvrD subfamily.</text>
</comment>
<sequence length="1011" mass="115947">MKPKLILTFDDLQEKAVRHPAGRLIVVAGPGTGKTQVIIQRIIHLIEAEGVDPSSILALTFSRRAVREMREKVALGLSRSFSEIKISTFLSFCLDFVKHNFRALGYRAAPELLTSTEQWRLVRGVVNSVDRHRYPHTGNFFARDGFIQELFDFILRSQENLLLPEDLARKIPHHSQPQLSEMVALYRRYLSQLKEDNLIDFGGLSFQTVKLLSQDEETRRRYQERYSHIVVDEFQETNYAQLRLVEMLYGGRGSLMLVGDDDQSIYGFRGARVASLLECHVRAPDREKIELRANYRNDPQIARASQELIAHNRLRIKKQSTAAKAPGESSTETHHYHTDAGEASSIAQQILRMKSEDDLSFRDFAILMRSIERGGEIIQSSLLRAGIPCQILGDKSSLYSHPLISGIVSFLKILVTGAGQEGFDLLLKKVLLSELFSLDPFLLREMERAASLFQHSLFEYIHNLEIQEDPSIRESQALKEFRSSYQIFRAKVGEPIDAVVYAIWKSFPLFRELARGGRETRQEEEARIASLRAFKEFYSSTIKFSQRYPREGIGFYLESLEMGSGFVEDIDLPEPDERMDAVSLLTIHQSKGLEFRVVFMPMMVEGSLPTPLRIPQTYDQQLLQIESKVAEEDVERKHLDEERRLAYVAMTRARDRLILSYADSYGASEESRPSRFLAEMGMASSGYTQLESYVGSSKNAEVVCRSICNGGLIRLGQGDWSVADQVLVSAYVLTGLADPDRWWVNLPPTSNQNHPHPEGALSSSYSSVQTYKSCPMRYKFDTHFSLSDPRGPYIARGNLYHRIMEEFFRRRDCSYSVEGLRSLIDQLWDDAIFDFKPMAIEQKRDAYQKFSSIFAYLPPRKPRLLALEKKFKFALEGHVFRGRIDQINELDGGQVELIDYKSTSTPLSDDRAAQDLQLGIYLLATSLSDDLRDYRDRVASMSYFFITDKGRPRREQNPSPQRETEVREEILDIVAKILAEEFPAQPESTWECNTCEYQYLCPRKYGPRNNW</sequence>
<evidence type="ECO:0000313" key="22">
    <source>
        <dbReference type="Proteomes" id="UP000574717"/>
    </source>
</evidence>
<feature type="region of interest" description="Disordered" evidence="16">
    <location>
        <begin position="318"/>
        <end position="339"/>
    </location>
</feature>
<dbReference type="Gene3D" id="1.10.10.160">
    <property type="match status" value="1"/>
</dbReference>
<dbReference type="AlphaFoldDB" id="A0A6V8NHK1"/>
<keyword evidence="7" id="KW-0269">Exonuclease</keyword>
<dbReference type="EC" id="5.6.2.4" evidence="13"/>
<dbReference type="Gene3D" id="3.40.50.300">
    <property type="entry name" value="P-loop containing nucleotide triphosphate hydrolases"/>
    <property type="match status" value="2"/>
</dbReference>
<dbReference type="GO" id="GO:0004527">
    <property type="term" value="F:exonuclease activity"/>
    <property type="evidence" value="ECO:0007669"/>
    <property type="project" value="UniProtKB-KW"/>
</dbReference>
<dbReference type="InterPro" id="IPR027417">
    <property type="entry name" value="P-loop_NTPase"/>
</dbReference>
<dbReference type="RefSeq" id="WP_176235468.1">
    <property type="nucleotide sequence ID" value="NZ_BLRU01000012.1"/>
</dbReference>
<dbReference type="Pfam" id="PF13361">
    <property type="entry name" value="UvrD_C"/>
    <property type="match status" value="1"/>
</dbReference>
<evidence type="ECO:0000256" key="12">
    <source>
        <dbReference type="ARBA" id="ARBA00034617"/>
    </source>
</evidence>
<reference evidence="21 22" key="1">
    <citation type="journal article" date="2020" name="Front. Microbiol.">
        <title>Single-cell genomics of novel Actinobacteria with the Wood-Ljungdahl pathway discovered in a serpentinizing system.</title>
        <authorList>
            <person name="Merino N."/>
            <person name="Kawai M."/>
            <person name="Boyd E.S."/>
            <person name="Colman D.R."/>
            <person name="McGlynn S.E."/>
            <person name="Nealson K.H."/>
            <person name="Kurokawa K."/>
            <person name="Hongoh Y."/>
        </authorList>
    </citation>
    <scope>NUCLEOTIDE SEQUENCE [LARGE SCALE GENOMIC DNA]</scope>
    <source>
        <strain evidence="19 22">S03</strain>
        <strain evidence="20 21">S47</strain>
    </source>
</reference>
<evidence type="ECO:0000256" key="7">
    <source>
        <dbReference type="ARBA" id="ARBA00022839"/>
    </source>
</evidence>
<evidence type="ECO:0000256" key="14">
    <source>
        <dbReference type="ARBA" id="ARBA00048988"/>
    </source>
</evidence>
<feature type="domain" description="UvrD-like helicase C-terminal" evidence="18">
    <location>
        <begin position="299"/>
        <end position="592"/>
    </location>
</feature>
<dbReference type="PANTHER" id="PTHR11070:SF2">
    <property type="entry name" value="ATP-DEPENDENT DNA HELICASE SRS2"/>
    <property type="match status" value="1"/>
</dbReference>
<dbReference type="Pfam" id="PF12705">
    <property type="entry name" value="PDDEXK_1"/>
    <property type="match status" value="1"/>
</dbReference>
<evidence type="ECO:0000256" key="10">
    <source>
        <dbReference type="ARBA" id="ARBA00023204"/>
    </source>
</evidence>
<keyword evidence="5 15" id="KW-0378">Hydrolase</keyword>
<comment type="catalytic activity">
    <reaction evidence="14">
        <text>ATP + H2O = ADP + phosphate + H(+)</text>
        <dbReference type="Rhea" id="RHEA:13065"/>
        <dbReference type="ChEBI" id="CHEBI:15377"/>
        <dbReference type="ChEBI" id="CHEBI:15378"/>
        <dbReference type="ChEBI" id="CHEBI:30616"/>
        <dbReference type="ChEBI" id="CHEBI:43474"/>
        <dbReference type="ChEBI" id="CHEBI:456216"/>
        <dbReference type="EC" id="5.6.2.4"/>
    </reaction>
</comment>
<dbReference type="GO" id="GO:0003677">
    <property type="term" value="F:DNA binding"/>
    <property type="evidence" value="ECO:0007669"/>
    <property type="project" value="UniProtKB-KW"/>
</dbReference>
<dbReference type="GO" id="GO:0005524">
    <property type="term" value="F:ATP binding"/>
    <property type="evidence" value="ECO:0007669"/>
    <property type="project" value="UniProtKB-UniRule"/>
</dbReference>
<evidence type="ECO:0000256" key="8">
    <source>
        <dbReference type="ARBA" id="ARBA00022840"/>
    </source>
</evidence>
<keyword evidence="8 15" id="KW-0067">ATP-binding</keyword>
<dbReference type="SUPFAM" id="SSF52980">
    <property type="entry name" value="Restriction endonuclease-like"/>
    <property type="match status" value="1"/>
</dbReference>
<dbReference type="InterPro" id="IPR011335">
    <property type="entry name" value="Restrct_endonuc-II-like"/>
</dbReference>
<evidence type="ECO:0000313" key="21">
    <source>
        <dbReference type="Proteomes" id="UP000569018"/>
    </source>
</evidence>
<name>A0A6V8NHK1_9ACTN</name>
<dbReference type="Pfam" id="PF00580">
    <property type="entry name" value="UvrD-helicase"/>
    <property type="match status" value="1"/>
</dbReference>
<evidence type="ECO:0000256" key="1">
    <source>
        <dbReference type="ARBA" id="ARBA00009922"/>
    </source>
</evidence>
<evidence type="ECO:0000256" key="9">
    <source>
        <dbReference type="ARBA" id="ARBA00023125"/>
    </source>
</evidence>
<dbReference type="InterPro" id="IPR038726">
    <property type="entry name" value="PDDEXK_AddAB-type"/>
</dbReference>
<dbReference type="Gene3D" id="3.90.320.10">
    <property type="match status" value="1"/>
</dbReference>
<dbReference type="Proteomes" id="UP000569018">
    <property type="component" value="Unassembled WGS sequence"/>
</dbReference>
<dbReference type="CDD" id="cd17932">
    <property type="entry name" value="DEXQc_UvrD"/>
    <property type="match status" value="1"/>
</dbReference>
<keyword evidence="11" id="KW-0413">Isomerase</keyword>
<evidence type="ECO:0000313" key="20">
    <source>
        <dbReference type="EMBL" id="GFP38911.1"/>
    </source>
</evidence>
<evidence type="ECO:0000256" key="16">
    <source>
        <dbReference type="SAM" id="MobiDB-lite"/>
    </source>
</evidence>
<keyword evidence="9" id="KW-0238">DNA-binding</keyword>
<dbReference type="InterPro" id="IPR014016">
    <property type="entry name" value="UvrD-like_ATP-bd"/>
</dbReference>
<evidence type="ECO:0000256" key="3">
    <source>
        <dbReference type="ARBA" id="ARBA00022741"/>
    </source>
</evidence>
<evidence type="ECO:0000256" key="15">
    <source>
        <dbReference type="PROSITE-ProRule" id="PRU00560"/>
    </source>
</evidence>
<dbReference type="InterPro" id="IPR014017">
    <property type="entry name" value="DNA_helicase_UvrD-like_C"/>
</dbReference>
<comment type="catalytic activity">
    <reaction evidence="12">
        <text>Couples ATP hydrolysis with the unwinding of duplex DNA by translocating in the 3'-5' direction.</text>
        <dbReference type="EC" id="5.6.2.4"/>
    </reaction>
</comment>
<keyword evidence="4" id="KW-0227">DNA damage</keyword>
<dbReference type="EMBL" id="BLRU01000012">
    <property type="protein sequence ID" value="GFP18760.1"/>
    <property type="molecule type" value="Genomic_DNA"/>
</dbReference>
<evidence type="ECO:0000256" key="6">
    <source>
        <dbReference type="ARBA" id="ARBA00022806"/>
    </source>
</evidence>
<dbReference type="InterPro" id="IPR011604">
    <property type="entry name" value="PDDEXK-like_dom_sf"/>
</dbReference>
<dbReference type="Gene3D" id="1.10.486.10">
    <property type="entry name" value="PCRA, domain 4"/>
    <property type="match status" value="1"/>
</dbReference>
<dbReference type="CDD" id="cd18807">
    <property type="entry name" value="SF1_C_UvrD"/>
    <property type="match status" value="1"/>
</dbReference>
<keyword evidence="3 15" id="KW-0547">Nucleotide-binding</keyword>
<dbReference type="InterPro" id="IPR013986">
    <property type="entry name" value="DExx_box_DNA_helicase_dom_sf"/>
</dbReference>
<comment type="caution">
    <text evidence="19">The sequence shown here is derived from an EMBL/GenBank/DDBJ whole genome shotgun (WGS) entry which is preliminary data.</text>
</comment>
<proteinExistence type="inferred from homology"/>
<evidence type="ECO:0000256" key="2">
    <source>
        <dbReference type="ARBA" id="ARBA00022722"/>
    </source>
</evidence>
<keyword evidence="2" id="KW-0540">Nuclease</keyword>
<accession>A0A6V8NHK1</accession>
<dbReference type="PANTHER" id="PTHR11070">
    <property type="entry name" value="UVRD / RECB / PCRA DNA HELICASE FAMILY MEMBER"/>
    <property type="match status" value="1"/>
</dbReference>
<feature type="domain" description="UvrD-like helicase ATP-binding" evidence="17">
    <location>
        <begin position="7"/>
        <end position="298"/>
    </location>
</feature>
<evidence type="ECO:0000256" key="4">
    <source>
        <dbReference type="ARBA" id="ARBA00022763"/>
    </source>
</evidence>
<evidence type="ECO:0000256" key="11">
    <source>
        <dbReference type="ARBA" id="ARBA00023235"/>
    </source>
</evidence>
<evidence type="ECO:0000259" key="17">
    <source>
        <dbReference type="PROSITE" id="PS51198"/>
    </source>
</evidence>
<evidence type="ECO:0000313" key="19">
    <source>
        <dbReference type="EMBL" id="GFP18760.1"/>
    </source>
</evidence>
<evidence type="ECO:0000256" key="13">
    <source>
        <dbReference type="ARBA" id="ARBA00034808"/>
    </source>
</evidence>
<evidence type="ECO:0000259" key="18">
    <source>
        <dbReference type="PROSITE" id="PS51217"/>
    </source>
</evidence>
<protein>
    <recommendedName>
        <fullName evidence="13">DNA 3'-5' helicase</fullName>
        <ecNumber evidence="13">5.6.2.4</ecNumber>
    </recommendedName>
</protein>
<keyword evidence="10" id="KW-0234">DNA repair</keyword>
<dbReference type="EMBL" id="BLSD01000021">
    <property type="protein sequence ID" value="GFP38911.1"/>
    <property type="molecule type" value="Genomic_DNA"/>
</dbReference>
<dbReference type="PROSITE" id="PS51217">
    <property type="entry name" value="UVRD_HELICASE_CTER"/>
    <property type="match status" value="1"/>
</dbReference>
<dbReference type="GO" id="GO:0000725">
    <property type="term" value="P:recombinational repair"/>
    <property type="evidence" value="ECO:0007669"/>
    <property type="project" value="TreeGrafter"/>
</dbReference>
<dbReference type="SUPFAM" id="SSF52540">
    <property type="entry name" value="P-loop containing nucleoside triphosphate hydrolases"/>
    <property type="match status" value="1"/>
</dbReference>
<dbReference type="PROSITE" id="PS51198">
    <property type="entry name" value="UVRD_HELICASE_ATP_BIND"/>
    <property type="match status" value="1"/>
</dbReference>
<dbReference type="InterPro" id="IPR000212">
    <property type="entry name" value="DNA_helicase_UvrD/REP"/>
</dbReference>
<organism evidence="19 22">
    <name type="scientific">Candidatus Hakubella thermalkaliphila</name>
    <dbReference type="NCBI Taxonomy" id="2754717"/>
    <lineage>
        <taxon>Bacteria</taxon>
        <taxon>Bacillati</taxon>
        <taxon>Actinomycetota</taxon>
        <taxon>Actinomycetota incertae sedis</taxon>
        <taxon>Candidatus Hakubellales</taxon>
        <taxon>Candidatus Hakubellaceae</taxon>
        <taxon>Candidatus Hakubella</taxon>
    </lineage>
</organism>
<evidence type="ECO:0000256" key="5">
    <source>
        <dbReference type="ARBA" id="ARBA00022801"/>
    </source>
</evidence>
<gene>
    <name evidence="19" type="ORF">HKBW3S03_00265</name>
    <name evidence="20" type="ORF">HKBW3S47_00611</name>
</gene>